<dbReference type="GO" id="GO:0044205">
    <property type="term" value="P:'de novo' UMP biosynthetic process"/>
    <property type="evidence" value="ECO:0007669"/>
    <property type="project" value="UniProtKB-UniRule"/>
</dbReference>
<keyword evidence="9 11" id="KW-0472">Membrane</keyword>
<dbReference type="Pfam" id="PF01180">
    <property type="entry name" value="DHO_dh"/>
    <property type="match status" value="1"/>
</dbReference>
<sequence length="356" mass="37416">MRDPLLTGYRALIRPVLFGMGGGDPEVAHEQALRMLQATTATAAGRAALRLLHPGGDPVRIGSLRFDNRVGLAAGLDKRAEVVRGWSSLGFGHVELGTVTPQPQPGNPRPRVFRLPASGAVINRMGFPSGGAEQMARRLDALGVRRGNRAVGTTIGISIGKNKQTPLEAAVEDYLTCFRQLAPHADYIAVNVSSPNTPGLRELQNADALTRLLGELTSAARQADPGDPLPILVKLAPDLTRPAVEQLLAACEHSGISGLIAGNTTTGRDGLAASDLAKAVEAGGLSGHPLTRRAREVLGWITSASDWPVIGVGGIMTPADARAMFDAGARLVQLYTGWIYSGPALVNGINRLRPGR</sequence>
<dbReference type="GO" id="GO:0006207">
    <property type="term" value="P:'de novo' pyrimidine nucleobase biosynthetic process"/>
    <property type="evidence" value="ECO:0007669"/>
    <property type="project" value="UniProtKB-UniRule"/>
</dbReference>
<dbReference type="Gene3D" id="3.20.20.70">
    <property type="entry name" value="Aldolase class I"/>
    <property type="match status" value="1"/>
</dbReference>
<evidence type="ECO:0000256" key="6">
    <source>
        <dbReference type="ARBA" id="ARBA00022643"/>
    </source>
</evidence>
<keyword evidence="11" id="KW-1003">Cell membrane</keyword>
<comment type="subunit">
    <text evidence="11">Monomer.</text>
</comment>
<evidence type="ECO:0000313" key="14">
    <source>
        <dbReference type="Proteomes" id="UP000295371"/>
    </source>
</evidence>
<evidence type="ECO:0000256" key="7">
    <source>
        <dbReference type="ARBA" id="ARBA00022975"/>
    </source>
</evidence>
<feature type="binding site" evidence="11">
    <location>
        <position position="98"/>
    </location>
    <ligand>
        <name>FMN</name>
        <dbReference type="ChEBI" id="CHEBI:58210"/>
    </ligand>
</feature>
<comment type="caution">
    <text evidence="13">The sequence shown here is derived from an EMBL/GenBank/DDBJ whole genome shotgun (WGS) entry which is preliminary data.</text>
</comment>
<dbReference type="InterPro" id="IPR001295">
    <property type="entry name" value="Dihydroorotate_DH_CS"/>
</dbReference>
<proteinExistence type="inferred from homology"/>
<evidence type="ECO:0000259" key="12">
    <source>
        <dbReference type="Pfam" id="PF01180"/>
    </source>
</evidence>
<dbReference type="InterPro" id="IPR013785">
    <property type="entry name" value="Aldolase_TIM"/>
</dbReference>
<gene>
    <name evidence="11" type="primary">pyrD</name>
    <name evidence="13" type="ORF">CLV29_1082</name>
</gene>
<dbReference type="InterPro" id="IPR050074">
    <property type="entry name" value="DHO_dehydrogenase"/>
</dbReference>
<dbReference type="GO" id="GO:0106430">
    <property type="term" value="F:dihydroorotate dehydrogenase (quinone) activity"/>
    <property type="evidence" value="ECO:0007669"/>
    <property type="project" value="UniProtKB-EC"/>
</dbReference>
<feature type="binding site" evidence="11">
    <location>
        <position position="158"/>
    </location>
    <ligand>
        <name>FMN</name>
        <dbReference type="ChEBI" id="CHEBI:58210"/>
    </ligand>
</feature>
<dbReference type="AlphaFoldDB" id="A0A4R7J868"/>
<feature type="binding site" evidence="11">
    <location>
        <begin position="74"/>
        <end position="78"/>
    </location>
    <ligand>
        <name>FMN</name>
        <dbReference type="ChEBI" id="CHEBI:58210"/>
    </ligand>
</feature>
<accession>A0A4R7J868</accession>
<feature type="binding site" evidence="11">
    <location>
        <position position="234"/>
    </location>
    <ligand>
        <name>FMN</name>
        <dbReference type="ChEBI" id="CHEBI:58210"/>
    </ligand>
</feature>
<evidence type="ECO:0000256" key="2">
    <source>
        <dbReference type="ARBA" id="ARBA00004370"/>
    </source>
</evidence>
<feature type="binding site" evidence="11">
    <location>
        <position position="287"/>
    </location>
    <ligand>
        <name>FMN</name>
        <dbReference type="ChEBI" id="CHEBI:58210"/>
    </ligand>
</feature>
<feature type="binding site" evidence="11">
    <location>
        <position position="191"/>
    </location>
    <ligand>
        <name>FMN</name>
        <dbReference type="ChEBI" id="CHEBI:58210"/>
    </ligand>
</feature>
<evidence type="ECO:0000256" key="1">
    <source>
        <dbReference type="ARBA" id="ARBA00003125"/>
    </source>
</evidence>
<evidence type="ECO:0000256" key="10">
    <source>
        <dbReference type="ARBA" id="ARBA00048639"/>
    </source>
</evidence>
<keyword evidence="7 11" id="KW-0665">Pyrimidine biosynthesis</keyword>
<dbReference type="PROSITE" id="PS00911">
    <property type="entry name" value="DHODEHASE_1"/>
    <property type="match status" value="1"/>
</dbReference>
<dbReference type="NCBIfam" id="TIGR01036">
    <property type="entry name" value="pyrD_sub2"/>
    <property type="match status" value="1"/>
</dbReference>
<dbReference type="GO" id="GO:0005737">
    <property type="term" value="C:cytoplasm"/>
    <property type="evidence" value="ECO:0007669"/>
    <property type="project" value="InterPro"/>
</dbReference>
<keyword evidence="8 11" id="KW-0560">Oxidoreductase</keyword>
<dbReference type="UniPathway" id="UPA00070">
    <property type="reaction ID" value="UER00946"/>
</dbReference>
<dbReference type="RefSeq" id="WP_243831744.1">
    <property type="nucleotide sequence ID" value="NZ_CP171129.1"/>
</dbReference>
<dbReference type="InterPro" id="IPR005719">
    <property type="entry name" value="Dihydroorotate_DH_2"/>
</dbReference>
<dbReference type="EC" id="1.3.5.2" evidence="11"/>
<feature type="binding site" evidence="11">
    <location>
        <position position="262"/>
    </location>
    <ligand>
        <name>FMN</name>
        <dbReference type="ChEBI" id="CHEBI:58210"/>
    </ligand>
</feature>
<dbReference type="EMBL" id="SOAW01000001">
    <property type="protein sequence ID" value="TDT33464.1"/>
    <property type="molecule type" value="Genomic_DNA"/>
</dbReference>
<evidence type="ECO:0000256" key="9">
    <source>
        <dbReference type="ARBA" id="ARBA00023136"/>
    </source>
</evidence>
<feature type="binding site" evidence="11">
    <location>
        <position position="314"/>
    </location>
    <ligand>
        <name>FMN</name>
        <dbReference type="ChEBI" id="CHEBI:58210"/>
    </ligand>
</feature>
<dbReference type="Proteomes" id="UP000295371">
    <property type="component" value="Unassembled WGS sequence"/>
</dbReference>
<keyword evidence="5 11" id="KW-0285">Flavoprotein</keyword>
<protein>
    <recommendedName>
        <fullName evidence="11">Dihydroorotate dehydrogenase (quinone)</fullName>
        <ecNumber evidence="11">1.3.5.2</ecNumber>
    </recommendedName>
    <alternativeName>
        <fullName evidence="11">DHOdehase</fullName>
        <shortName evidence="11">DHOD</shortName>
        <shortName evidence="11">DHODase</shortName>
    </alternativeName>
    <alternativeName>
        <fullName evidence="11">Dihydroorotate oxidase</fullName>
    </alternativeName>
</protein>
<comment type="catalytic activity">
    <reaction evidence="10 11">
        <text>(S)-dihydroorotate + a quinone = orotate + a quinol</text>
        <dbReference type="Rhea" id="RHEA:30187"/>
        <dbReference type="ChEBI" id="CHEBI:24646"/>
        <dbReference type="ChEBI" id="CHEBI:30839"/>
        <dbReference type="ChEBI" id="CHEBI:30864"/>
        <dbReference type="ChEBI" id="CHEBI:132124"/>
        <dbReference type="EC" id="1.3.5.2"/>
    </reaction>
</comment>
<feature type="binding site" evidence="11">
    <location>
        <position position="191"/>
    </location>
    <ligand>
        <name>substrate</name>
    </ligand>
</feature>
<dbReference type="GO" id="GO:0005886">
    <property type="term" value="C:plasma membrane"/>
    <property type="evidence" value="ECO:0007669"/>
    <property type="project" value="UniProtKB-SubCell"/>
</dbReference>
<feature type="binding site" evidence="11">
    <location>
        <position position="196"/>
    </location>
    <ligand>
        <name>substrate</name>
    </ligand>
</feature>
<dbReference type="PANTHER" id="PTHR48109">
    <property type="entry name" value="DIHYDROOROTATE DEHYDROGENASE (QUINONE), MITOCHONDRIAL-RELATED"/>
    <property type="match status" value="1"/>
</dbReference>
<feature type="domain" description="Dihydroorotate dehydrogenase catalytic" evidence="12">
    <location>
        <begin position="61"/>
        <end position="350"/>
    </location>
</feature>
<dbReference type="PROSITE" id="PS00912">
    <property type="entry name" value="DHODEHASE_2"/>
    <property type="match status" value="1"/>
</dbReference>
<evidence type="ECO:0000256" key="4">
    <source>
        <dbReference type="ARBA" id="ARBA00005359"/>
    </source>
</evidence>
<evidence type="ECO:0000256" key="3">
    <source>
        <dbReference type="ARBA" id="ARBA00005161"/>
    </source>
</evidence>
<feature type="binding site" evidence="11">
    <location>
        <begin position="123"/>
        <end position="127"/>
    </location>
    <ligand>
        <name>substrate</name>
    </ligand>
</feature>
<feature type="binding site" evidence="11">
    <location>
        <position position="78"/>
    </location>
    <ligand>
        <name>substrate</name>
    </ligand>
</feature>
<dbReference type="InterPro" id="IPR005720">
    <property type="entry name" value="Dihydroorotate_DH_cat"/>
</dbReference>
<comment type="function">
    <text evidence="1 11">Catalyzes the conversion of dihydroorotate to orotate with quinone as electron acceptor.</text>
</comment>
<feature type="binding site" evidence="11">
    <location>
        <begin position="263"/>
        <end position="264"/>
    </location>
    <ligand>
        <name>substrate</name>
    </ligand>
</feature>
<comment type="subcellular location">
    <subcellularLocation>
        <location evidence="11">Cell membrane</location>
        <topology evidence="11">Peripheral membrane protein</topology>
    </subcellularLocation>
    <subcellularLocation>
        <location evidence="2">Membrane</location>
    </subcellularLocation>
</comment>
<comment type="cofactor">
    <cofactor evidence="11">
        <name>FMN</name>
        <dbReference type="ChEBI" id="CHEBI:58210"/>
    </cofactor>
    <text evidence="11">Binds 1 FMN per subunit.</text>
</comment>
<comment type="pathway">
    <text evidence="3 11">Pyrimidine metabolism; UMP biosynthesis via de novo pathway; orotate from (S)-dihydroorotate (quinone route): step 1/1.</text>
</comment>
<reference evidence="13 14" key="1">
    <citation type="submission" date="2019-03" db="EMBL/GenBank/DDBJ databases">
        <title>Genomic Encyclopedia of Archaeal and Bacterial Type Strains, Phase II (KMG-II): from individual species to whole genera.</title>
        <authorList>
            <person name="Goeker M."/>
        </authorList>
    </citation>
    <scope>NUCLEOTIDE SEQUENCE [LARGE SCALE GENOMIC DNA]</scope>
    <source>
        <strain evidence="13 14">DSM 24323</strain>
    </source>
</reference>
<feature type="active site" description="Nucleophile" evidence="11">
    <location>
        <position position="194"/>
    </location>
</feature>
<feature type="binding site" evidence="11">
    <location>
        <begin position="335"/>
        <end position="336"/>
    </location>
    <ligand>
        <name>FMN</name>
        <dbReference type="ChEBI" id="CHEBI:58210"/>
    </ligand>
</feature>
<evidence type="ECO:0000313" key="13">
    <source>
        <dbReference type="EMBL" id="TDT33464.1"/>
    </source>
</evidence>
<organism evidence="13 14">
    <name type="scientific">Naumannella halotolerans</name>
    <dbReference type="NCBI Taxonomy" id="993414"/>
    <lineage>
        <taxon>Bacteria</taxon>
        <taxon>Bacillati</taxon>
        <taxon>Actinomycetota</taxon>
        <taxon>Actinomycetes</taxon>
        <taxon>Propionibacteriales</taxon>
        <taxon>Propionibacteriaceae</taxon>
        <taxon>Naumannella</taxon>
    </lineage>
</organism>
<name>A0A4R7J868_9ACTN</name>
<evidence type="ECO:0000256" key="5">
    <source>
        <dbReference type="ARBA" id="ARBA00022630"/>
    </source>
</evidence>
<dbReference type="CDD" id="cd04738">
    <property type="entry name" value="DHOD_2_like"/>
    <property type="match status" value="1"/>
</dbReference>
<dbReference type="SUPFAM" id="SSF51395">
    <property type="entry name" value="FMN-linked oxidoreductases"/>
    <property type="match status" value="1"/>
</dbReference>
<dbReference type="NCBIfam" id="NF003652">
    <property type="entry name" value="PRK05286.2-5"/>
    <property type="match status" value="1"/>
</dbReference>
<dbReference type="HAMAP" id="MF_00225">
    <property type="entry name" value="DHO_dh_type2"/>
    <property type="match status" value="1"/>
</dbReference>
<keyword evidence="14" id="KW-1185">Reference proteome</keyword>
<evidence type="ECO:0000256" key="11">
    <source>
        <dbReference type="HAMAP-Rule" id="MF_00225"/>
    </source>
</evidence>
<dbReference type="PANTHER" id="PTHR48109:SF4">
    <property type="entry name" value="DIHYDROOROTATE DEHYDROGENASE (QUINONE), MITOCHONDRIAL"/>
    <property type="match status" value="1"/>
</dbReference>
<keyword evidence="6 11" id="KW-0288">FMN</keyword>
<comment type="similarity">
    <text evidence="4 11">Belongs to the dihydroorotate dehydrogenase family. Type 2 subfamily.</text>
</comment>
<evidence type="ECO:0000256" key="8">
    <source>
        <dbReference type="ARBA" id="ARBA00023002"/>
    </source>
</evidence>